<comment type="caution">
    <text evidence="1">The sequence shown here is derived from an EMBL/GenBank/DDBJ whole genome shotgun (WGS) entry which is preliminary data.</text>
</comment>
<gene>
    <name evidence="1" type="ORF">QTN89_04190</name>
</gene>
<sequence>MKPDSRNLVARLRTLASDLEQGAAHPDLLREAMHVACGVADVIVPRVIDDLDRGTAADLDDDLAGLPLHSTGMRILYDHAFPPKDNADAEHRRVRRAALDRHAAPTG</sequence>
<name>A0ABT7PE55_9BACT</name>
<reference evidence="1 2" key="1">
    <citation type="submission" date="2023-06" db="EMBL/GenBank/DDBJ databases">
        <title>Roseiconus lacunae JC819 isolated from Gulf of Mannar region, Tamil Nadu.</title>
        <authorList>
            <person name="Pk S."/>
            <person name="Ch S."/>
            <person name="Ch V.R."/>
        </authorList>
    </citation>
    <scope>NUCLEOTIDE SEQUENCE [LARGE SCALE GENOMIC DNA]</scope>
    <source>
        <strain evidence="1 2">JC819</strain>
    </source>
</reference>
<protein>
    <submittedName>
        <fullName evidence="1">Uncharacterized protein</fullName>
    </submittedName>
</protein>
<dbReference type="Proteomes" id="UP001239462">
    <property type="component" value="Unassembled WGS sequence"/>
</dbReference>
<evidence type="ECO:0000313" key="1">
    <source>
        <dbReference type="EMBL" id="MDM4014618.1"/>
    </source>
</evidence>
<dbReference type="RefSeq" id="WP_289162302.1">
    <property type="nucleotide sequence ID" value="NZ_JASZZN010000003.1"/>
</dbReference>
<keyword evidence="2" id="KW-1185">Reference proteome</keyword>
<organism evidence="1 2">
    <name type="scientific">Roseiconus lacunae</name>
    <dbReference type="NCBI Taxonomy" id="2605694"/>
    <lineage>
        <taxon>Bacteria</taxon>
        <taxon>Pseudomonadati</taxon>
        <taxon>Planctomycetota</taxon>
        <taxon>Planctomycetia</taxon>
        <taxon>Pirellulales</taxon>
        <taxon>Pirellulaceae</taxon>
        <taxon>Roseiconus</taxon>
    </lineage>
</organism>
<accession>A0ABT7PE55</accession>
<evidence type="ECO:0000313" key="2">
    <source>
        <dbReference type="Proteomes" id="UP001239462"/>
    </source>
</evidence>
<dbReference type="EMBL" id="JASZZN010000003">
    <property type="protein sequence ID" value="MDM4014618.1"/>
    <property type="molecule type" value="Genomic_DNA"/>
</dbReference>
<proteinExistence type="predicted"/>